<gene>
    <name evidence="1" type="ORF">LX64_02960</name>
</gene>
<dbReference type="Proteomes" id="UP000249547">
    <property type="component" value="Unassembled WGS sequence"/>
</dbReference>
<accession>A0A327QK69</accession>
<organism evidence="1 2">
    <name type="scientific">Chitinophaga skermanii</name>
    <dbReference type="NCBI Taxonomy" id="331697"/>
    <lineage>
        <taxon>Bacteria</taxon>
        <taxon>Pseudomonadati</taxon>
        <taxon>Bacteroidota</taxon>
        <taxon>Chitinophagia</taxon>
        <taxon>Chitinophagales</taxon>
        <taxon>Chitinophagaceae</taxon>
        <taxon>Chitinophaga</taxon>
    </lineage>
</organism>
<dbReference type="AlphaFoldDB" id="A0A327QK69"/>
<name>A0A327QK69_9BACT</name>
<comment type="caution">
    <text evidence="1">The sequence shown here is derived from an EMBL/GenBank/DDBJ whole genome shotgun (WGS) entry which is preliminary data.</text>
</comment>
<evidence type="ECO:0000313" key="2">
    <source>
        <dbReference type="Proteomes" id="UP000249547"/>
    </source>
</evidence>
<protein>
    <submittedName>
        <fullName evidence="1">Uncharacterized protein</fullName>
    </submittedName>
</protein>
<proteinExistence type="predicted"/>
<keyword evidence="2" id="KW-1185">Reference proteome</keyword>
<dbReference type="EMBL" id="QLLL01000005">
    <property type="protein sequence ID" value="RAJ04082.1"/>
    <property type="molecule type" value="Genomic_DNA"/>
</dbReference>
<evidence type="ECO:0000313" key="1">
    <source>
        <dbReference type="EMBL" id="RAJ04082.1"/>
    </source>
</evidence>
<reference evidence="1 2" key="1">
    <citation type="submission" date="2018-06" db="EMBL/GenBank/DDBJ databases">
        <title>Genomic Encyclopedia of Archaeal and Bacterial Type Strains, Phase II (KMG-II): from individual species to whole genera.</title>
        <authorList>
            <person name="Goeker M."/>
        </authorList>
    </citation>
    <scope>NUCLEOTIDE SEQUENCE [LARGE SCALE GENOMIC DNA]</scope>
    <source>
        <strain evidence="1 2">DSM 23857</strain>
    </source>
</reference>
<sequence>MYMVTVRKVTITCTKNLSMKSYFNTNKVLTGAVLSVFAVTVFFACKKDDKQNEDVSDNAVIAVATQQSEAADLYDDAFDIAVATNANNQGSLGRQAANEIETAINSKIWYCASASVSITPLDLTTWPKTVSINFNTGCTDSSRTRSGKVNIVLSKPLLQTGATATITFESYKVNGISIQGKEVITNLSANNALAYSIAVTGGKITYPDGSWATYDGTRTVKQTAGANTLLNLLDDVFSVEGSATVSNSNNNSASVVITKPLVRKLNCGYISEGTLKISVLSQFATIDYGNGNCDNKALLTYNNKEKEIILTK</sequence>